<organism evidence="1 2">
    <name type="scientific">Rhodonellum ikkaensis</name>
    <dbReference type="NCBI Taxonomy" id="336829"/>
    <lineage>
        <taxon>Bacteria</taxon>
        <taxon>Pseudomonadati</taxon>
        <taxon>Bacteroidota</taxon>
        <taxon>Cytophagia</taxon>
        <taxon>Cytophagales</taxon>
        <taxon>Cytophagaceae</taxon>
        <taxon>Rhodonellum</taxon>
    </lineage>
</organism>
<evidence type="ECO:0000313" key="2">
    <source>
        <dbReference type="Proteomes" id="UP000199663"/>
    </source>
</evidence>
<name>A0A1H3R6S7_9BACT</name>
<evidence type="ECO:0000313" key="1">
    <source>
        <dbReference type="EMBL" id="SDZ20679.1"/>
    </source>
</evidence>
<reference evidence="1 2" key="1">
    <citation type="submission" date="2016-10" db="EMBL/GenBank/DDBJ databases">
        <authorList>
            <person name="Varghese N."/>
            <person name="Submissions S."/>
        </authorList>
    </citation>
    <scope>NUCLEOTIDE SEQUENCE [LARGE SCALE GENOMIC DNA]</scope>
    <source>
        <strain evidence="1 2">DSM 17997</strain>
    </source>
</reference>
<sequence>MINVIKNAEYYQKKEFHRFYPLLYPLANGLTFILNLDDRAR</sequence>
<accession>A0A1H3R6S7</accession>
<protein>
    <submittedName>
        <fullName evidence="1">Uncharacterized protein</fullName>
    </submittedName>
</protein>
<dbReference type="Proteomes" id="UP000199663">
    <property type="component" value="Unassembled WGS sequence"/>
</dbReference>
<dbReference type="EMBL" id="FNQC01000007">
    <property type="protein sequence ID" value="SDZ20679.1"/>
    <property type="molecule type" value="Genomic_DNA"/>
</dbReference>
<comment type="caution">
    <text evidence="1">The sequence shown here is derived from an EMBL/GenBank/DDBJ whole genome shotgun (WGS) entry which is preliminary data.</text>
</comment>
<gene>
    <name evidence="1" type="ORF">SAMN05444412_107192</name>
</gene>
<keyword evidence="2" id="KW-1185">Reference proteome</keyword>
<proteinExistence type="predicted"/>